<dbReference type="EMBL" id="MU853799">
    <property type="protein sequence ID" value="KAK3940212.1"/>
    <property type="molecule type" value="Genomic_DNA"/>
</dbReference>
<name>A0AAN6NAH3_9PEZI</name>
<feature type="region of interest" description="Disordered" evidence="1">
    <location>
        <begin position="1"/>
        <end position="46"/>
    </location>
</feature>
<reference evidence="4" key="1">
    <citation type="journal article" date="2023" name="Mol. Phylogenet. Evol.">
        <title>Genome-scale phylogeny and comparative genomics of the fungal order Sordariales.</title>
        <authorList>
            <person name="Hensen N."/>
            <person name="Bonometti L."/>
            <person name="Westerberg I."/>
            <person name="Brannstrom I.O."/>
            <person name="Guillou S."/>
            <person name="Cros-Aarteil S."/>
            <person name="Calhoun S."/>
            <person name="Haridas S."/>
            <person name="Kuo A."/>
            <person name="Mondo S."/>
            <person name="Pangilinan J."/>
            <person name="Riley R."/>
            <person name="LaButti K."/>
            <person name="Andreopoulos B."/>
            <person name="Lipzen A."/>
            <person name="Chen C."/>
            <person name="Yan M."/>
            <person name="Daum C."/>
            <person name="Ng V."/>
            <person name="Clum A."/>
            <person name="Steindorff A."/>
            <person name="Ohm R.A."/>
            <person name="Martin F."/>
            <person name="Silar P."/>
            <person name="Natvig D.O."/>
            <person name="Lalanne C."/>
            <person name="Gautier V."/>
            <person name="Ament-Velasquez S.L."/>
            <person name="Kruys A."/>
            <person name="Hutchinson M.I."/>
            <person name="Powell A.J."/>
            <person name="Barry K."/>
            <person name="Miller A.N."/>
            <person name="Grigoriev I.V."/>
            <person name="Debuchy R."/>
            <person name="Gladieux P."/>
            <person name="Hiltunen Thoren M."/>
            <person name="Johannesson H."/>
        </authorList>
    </citation>
    <scope>NUCLEOTIDE SEQUENCE [LARGE SCALE GENOMIC DNA]</scope>
    <source>
        <strain evidence="4">CBS 340.73</strain>
    </source>
</reference>
<keyword evidence="2" id="KW-0812">Transmembrane</keyword>
<feature type="transmembrane region" description="Helical" evidence="2">
    <location>
        <begin position="58"/>
        <end position="87"/>
    </location>
</feature>
<organism evidence="3 4">
    <name type="scientific">Diplogelasinospora grovesii</name>
    <dbReference type="NCBI Taxonomy" id="303347"/>
    <lineage>
        <taxon>Eukaryota</taxon>
        <taxon>Fungi</taxon>
        <taxon>Dikarya</taxon>
        <taxon>Ascomycota</taxon>
        <taxon>Pezizomycotina</taxon>
        <taxon>Sordariomycetes</taxon>
        <taxon>Sordariomycetidae</taxon>
        <taxon>Sordariales</taxon>
        <taxon>Diplogelasinosporaceae</taxon>
        <taxon>Diplogelasinospora</taxon>
    </lineage>
</organism>
<gene>
    <name evidence="3" type="ORF">QBC46DRAFT_354340</name>
</gene>
<sequence length="184" mass="19584">MSVVASLPRQSSGSLTPKPVVHGGRSPKDETEKERADMQQDTGAEETKAPEYITGLPFGLVILSIFLVTFLTLLDTSIIATSVFLSISNTILDQSLRAQLGSLAERVLAVGATEFRDVVSPQSLPAVVDAYSTSVDRVFYLAAGIGATSVIVAQGMGWADVRKKKPVPSPDENNLGRKDLESPP</sequence>
<evidence type="ECO:0000256" key="1">
    <source>
        <dbReference type="SAM" id="MobiDB-lite"/>
    </source>
</evidence>
<proteinExistence type="predicted"/>
<feature type="compositionally biased region" description="Basic and acidic residues" evidence="1">
    <location>
        <begin position="174"/>
        <end position="184"/>
    </location>
</feature>
<dbReference type="AlphaFoldDB" id="A0AAN6NAH3"/>
<accession>A0AAN6NAH3</accession>
<keyword evidence="2" id="KW-0472">Membrane</keyword>
<evidence type="ECO:0000313" key="4">
    <source>
        <dbReference type="Proteomes" id="UP001303473"/>
    </source>
</evidence>
<feature type="region of interest" description="Disordered" evidence="1">
    <location>
        <begin position="162"/>
        <end position="184"/>
    </location>
</feature>
<evidence type="ECO:0000313" key="3">
    <source>
        <dbReference type="EMBL" id="KAK3940212.1"/>
    </source>
</evidence>
<protein>
    <submittedName>
        <fullName evidence="3">Uncharacterized protein</fullName>
    </submittedName>
</protein>
<feature type="transmembrane region" description="Helical" evidence="2">
    <location>
        <begin position="138"/>
        <end position="159"/>
    </location>
</feature>
<evidence type="ECO:0000256" key="2">
    <source>
        <dbReference type="SAM" id="Phobius"/>
    </source>
</evidence>
<comment type="caution">
    <text evidence="3">The sequence shown here is derived from an EMBL/GenBank/DDBJ whole genome shotgun (WGS) entry which is preliminary data.</text>
</comment>
<dbReference type="Proteomes" id="UP001303473">
    <property type="component" value="Unassembled WGS sequence"/>
</dbReference>
<keyword evidence="4" id="KW-1185">Reference proteome</keyword>
<feature type="compositionally biased region" description="Basic and acidic residues" evidence="1">
    <location>
        <begin position="26"/>
        <end position="38"/>
    </location>
</feature>
<keyword evidence="2" id="KW-1133">Transmembrane helix</keyword>